<evidence type="ECO:0000256" key="12">
    <source>
        <dbReference type="ARBA" id="ARBA00052047"/>
    </source>
</evidence>
<evidence type="ECO:0000256" key="1">
    <source>
        <dbReference type="ARBA" id="ARBA00004123"/>
    </source>
</evidence>
<dbReference type="GO" id="GO:0035516">
    <property type="term" value="F:broad specificity oxidative DNA demethylase activity"/>
    <property type="evidence" value="ECO:0007669"/>
    <property type="project" value="TreeGrafter"/>
</dbReference>
<accession>A0A7J7CD88</accession>
<evidence type="ECO:0000256" key="10">
    <source>
        <dbReference type="ARBA" id="ARBA00023204"/>
    </source>
</evidence>
<dbReference type="AlphaFoldDB" id="A0A7J7CD88"/>
<evidence type="ECO:0000256" key="2">
    <source>
        <dbReference type="ARBA" id="ARBA00004496"/>
    </source>
</evidence>
<feature type="domain" description="Fe2OG dioxygenase" evidence="16">
    <location>
        <begin position="457"/>
        <end position="567"/>
    </location>
</feature>
<evidence type="ECO:0000313" key="17">
    <source>
        <dbReference type="EMBL" id="KAF5732099.1"/>
    </source>
</evidence>
<dbReference type="FunFam" id="2.60.120.590:FF:000013">
    <property type="entry name" value="2-oxoglutarate-dependent dioxygenase family protein"/>
    <property type="match status" value="1"/>
</dbReference>
<evidence type="ECO:0000256" key="14">
    <source>
        <dbReference type="PIRSR" id="PIRSR604574-2"/>
    </source>
</evidence>
<name>A0A7J7CD88_TRIWF</name>
<feature type="compositionally biased region" description="Polar residues" evidence="15">
    <location>
        <begin position="224"/>
        <end position="234"/>
    </location>
</feature>
<dbReference type="PROSITE" id="PS51471">
    <property type="entry name" value="FE2OG_OXY"/>
    <property type="match status" value="1"/>
</dbReference>
<keyword evidence="5 14" id="KW-0479">Metal-binding</keyword>
<evidence type="ECO:0000256" key="7">
    <source>
        <dbReference type="ARBA" id="ARBA00022964"/>
    </source>
</evidence>
<evidence type="ECO:0000313" key="18">
    <source>
        <dbReference type="Proteomes" id="UP000593562"/>
    </source>
</evidence>
<dbReference type="GO" id="GO:0005634">
    <property type="term" value="C:nucleus"/>
    <property type="evidence" value="ECO:0007669"/>
    <property type="project" value="UniProtKB-SubCell"/>
</dbReference>
<dbReference type="InterPro" id="IPR027450">
    <property type="entry name" value="AlkB-like"/>
</dbReference>
<dbReference type="Pfam" id="PF13532">
    <property type="entry name" value="2OG-FeII_Oxy_2"/>
    <property type="match status" value="1"/>
</dbReference>
<dbReference type="FunCoup" id="A0A7J7CD88">
    <property type="interactions" value="518"/>
</dbReference>
<dbReference type="Proteomes" id="UP000593562">
    <property type="component" value="Unassembled WGS sequence"/>
</dbReference>
<evidence type="ECO:0000256" key="15">
    <source>
        <dbReference type="SAM" id="MobiDB-lite"/>
    </source>
</evidence>
<comment type="caution">
    <text evidence="17">The sequence shown here is derived from an EMBL/GenBank/DDBJ whole genome shotgun (WGS) entry which is preliminary data.</text>
</comment>
<dbReference type="InterPro" id="IPR005123">
    <property type="entry name" value="Oxoglu/Fe-dep_dioxygenase_dom"/>
</dbReference>
<dbReference type="EMBL" id="JAAARO010000018">
    <property type="protein sequence ID" value="KAF5732099.1"/>
    <property type="molecule type" value="Genomic_DNA"/>
</dbReference>
<evidence type="ECO:0000256" key="11">
    <source>
        <dbReference type="ARBA" id="ARBA00023242"/>
    </source>
</evidence>
<evidence type="ECO:0000256" key="9">
    <source>
        <dbReference type="ARBA" id="ARBA00023004"/>
    </source>
</evidence>
<keyword evidence="18" id="KW-1185">Reference proteome</keyword>
<evidence type="ECO:0000256" key="8">
    <source>
        <dbReference type="ARBA" id="ARBA00023002"/>
    </source>
</evidence>
<keyword evidence="6" id="KW-0227">DNA damage</keyword>
<feature type="compositionally biased region" description="Polar residues" evidence="15">
    <location>
        <begin position="62"/>
        <end position="72"/>
    </location>
</feature>
<dbReference type="EC" id="1.14.11.51" evidence="13"/>
<dbReference type="InterPro" id="IPR037151">
    <property type="entry name" value="AlkB-like_sf"/>
</dbReference>
<dbReference type="GO" id="GO:0008198">
    <property type="term" value="F:ferrous iron binding"/>
    <property type="evidence" value="ECO:0007669"/>
    <property type="project" value="TreeGrafter"/>
</dbReference>
<gene>
    <name evidence="17" type="ORF">HS088_TW18G00788</name>
</gene>
<keyword evidence="11" id="KW-0539">Nucleus</keyword>
<comment type="catalytic activity">
    <reaction evidence="12">
        <text>an N(6)-methyl-2'-deoxyadenosine in DNA + 2-oxoglutarate + O2 = a 2'-deoxyadenosine in DNA + formaldehyde + succinate + CO2</text>
        <dbReference type="Rhea" id="RHEA:49524"/>
        <dbReference type="Rhea" id="RHEA-COMP:12418"/>
        <dbReference type="Rhea" id="RHEA-COMP:12419"/>
        <dbReference type="ChEBI" id="CHEBI:15379"/>
        <dbReference type="ChEBI" id="CHEBI:16526"/>
        <dbReference type="ChEBI" id="CHEBI:16810"/>
        <dbReference type="ChEBI" id="CHEBI:16842"/>
        <dbReference type="ChEBI" id="CHEBI:30031"/>
        <dbReference type="ChEBI" id="CHEBI:90615"/>
        <dbReference type="ChEBI" id="CHEBI:90616"/>
        <dbReference type="EC" id="1.14.11.51"/>
    </reaction>
    <physiologicalReaction direction="left-to-right" evidence="12">
        <dbReference type="Rhea" id="RHEA:49525"/>
    </physiologicalReaction>
</comment>
<dbReference type="InterPro" id="IPR004574">
    <property type="entry name" value="Alkb"/>
</dbReference>
<feature type="region of interest" description="Disordered" evidence="15">
    <location>
        <begin position="201"/>
        <end position="291"/>
    </location>
</feature>
<evidence type="ECO:0000259" key="16">
    <source>
        <dbReference type="PROSITE" id="PS51471"/>
    </source>
</evidence>
<reference evidence="17 18" key="1">
    <citation type="journal article" date="2020" name="Nat. Commun.">
        <title>Genome of Tripterygium wilfordii and identification of cytochrome P450 involved in triptolide biosynthesis.</title>
        <authorList>
            <person name="Tu L."/>
            <person name="Su P."/>
            <person name="Zhang Z."/>
            <person name="Gao L."/>
            <person name="Wang J."/>
            <person name="Hu T."/>
            <person name="Zhou J."/>
            <person name="Zhang Y."/>
            <person name="Zhao Y."/>
            <person name="Liu Y."/>
            <person name="Song Y."/>
            <person name="Tong Y."/>
            <person name="Lu Y."/>
            <person name="Yang J."/>
            <person name="Xu C."/>
            <person name="Jia M."/>
            <person name="Peters R.J."/>
            <person name="Huang L."/>
            <person name="Gao W."/>
        </authorList>
    </citation>
    <scope>NUCLEOTIDE SEQUENCE [LARGE SCALE GENOMIC DNA]</scope>
    <source>
        <strain evidence="18">cv. XIE 37</strain>
        <tissue evidence="17">Leaf</tissue>
    </source>
</reference>
<evidence type="ECO:0000256" key="4">
    <source>
        <dbReference type="ARBA" id="ARBA00022490"/>
    </source>
</evidence>
<keyword evidence="8" id="KW-0560">Oxidoreductase</keyword>
<keyword evidence="9 14" id="KW-0408">Iron</keyword>
<evidence type="ECO:0000256" key="13">
    <source>
        <dbReference type="ARBA" id="ARBA00066586"/>
    </source>
</evidence>
<protein>
    <recommendedName>
        <fullName evidence="13">DNA N(6)-methyladenine demethylase</fullName>
        <ecNumber evidence="13">1.14.11.51</ecNumber>
    </recommendedName>
</protein>
<keyword evidence="7 17" id="KW-0223">Dioxygenase</keyword>
<dbReference type="PANTHER" id="PTHR16557">
    <property type="entry name" value="ALKYLATED DNA REPAIR PROTEIN ALKB-RELATED"/>
    <property type="match status" value="1"/>
</dbReference>
<feature type="binding site" evidence="14">
    <location>
        <position position="477"/>
    </location>
    <ligand>
        <name>Fe cation</name>
        <dbReference type="ChEBI" id="CHEBI:24875"/>
        <note>catalytic</note>
    </ligand>
</feature>
<keyword evidence="4" id="KW-0963">Cytoplasm</keyword>
<feature type="binding site" evidence="14">
    <location>
        <position position="535"/>
    </location>
    <ligand>
        <name>Fe cation</name>
        <dbReference type="ChEBI" id="CHEBI:24875"/>
        <note>catalytic</note>
    </ligand>
</feature>
<evidence type="ECO:0000256" key="3">
    <source>
        <dbReference type="ARBA" id="ARBA00007879"/>
    </source>
</evidence>
<evidence type="ECO:0000256" key="5">
    <source>
        <dbReference type="ARBA" id="ARBA00022723"/>
    </source>
</evidence>
<evidence type="ECO:0000256" key="6">
    <source>
        <dbReference type="ARBA" id="ARBA00022763"/>
    </source>
</evidence>
<organism evidence="17 18">
    <name type="scientific">Tripterygium wilfordii</name>
    <name type="common">Thunder God vine</name>
    <dbReference type="NCBI Taxonomy" id="458696"/>
    <lineage>
        <taxon>Eukaryota</taxon>
        <taxon>Viridiplantae</taxon>
        <taxon>Streptophyta</taxon>
        <taxon>Embryophyta</taxon>
        <taxon>Tracheophyta</taxon>
        <taxon>Spermatophyta</taxon>
        <taxon>Magnoliopsida</taxon>
        <taxon>eudicotyledons</taxon>
        <taxon>Gunneridae</taxon>
        <taxon>Pentapetalae</taxon>
        <taxon>rosids</taxon>
        <taxon>fabids</taxon>
        <taxon>Celastrales</taxon>
        <taxon>Celastraceae</taxon>
        <taxon>Tripterygium</taxon>
    </lineage>
</organism>
<dbReference type="GO" id="GO:0006281">
    <property type="term" value="P:DNA repair"/>
    <property type="evidence" value="ECO:0007669"/>
    <property type="project" value="UniProtKB-KW"/>
</dbReference>
<sequence>MSNRGRPRSVGAYSGRGLRGVASTPPGGRRSAHHHVPVEEDDSLANISPVPGDRMAQGRGKVTQQKSAVYRSQHSRHKPTPVYVYRPKLPSPGVDDELPNEIKLQKETDDPEVGNISSNQSNDPLASNSVDKDDHAIMTLEAFDICPPKPAASMTLKSSLFEKNKERQIEDKRFREGKKGNVLRSGTVLLENYLSLEEQVKEDDSHANISPVPGDGMAQGRGKVTQQKSGIYRSQHSRHKPTPVCVYRPKLSSPGVDDELPNEIKLQKEMDAPEAGNTSSNISKDPLASDSVDKDDHAIMTLEAFDICPPKPAALMTLKASLFEKNKEIRNEKKRFLEGEKRTVLRSGMVLLKNYLSLEEQVKIVKACQKLGLGPGGFYQPGYRDGAQLHLKMMCLGKIWDPETSKYGDRRPFDNAEPPSIPNEFHQLVEKAIKDSHALIKGESEASNVEDILPGMKPDICIVNFYSASGRLGLHQDRDESRESLAKRLPVVSFSIGDSGEFLYGDQPDAEKAKKVVLKSGDVLLFGGTSRHIFHGVTSIFSESAPKMLLEETNLRRGRLNLTFREY</sequence>
<dbReference type="GO" id="GO:0035515">
    <property type="term" value="F:oxidative RNA demethylase activity"/>
    <property type="evidence" value="ECO:0007669"/>
    <property type="project" value="TreeGrafter"/>
</dbReference>
<feature type="binding site" evidence="14">
    <location>
        <position position="475"/>
    </location>
    <ligand>
        <name>Fe cation</name>
        <dbReference type="ChEBI" id="CHEBI:24875"/>
        <note>catalytic</note>
    </ligand>
</feature>
<dbReference type="Gene3D" id="2.60.120.590">
    <property type="entry name" value="Alpha-ketoglutarate-dependent dioxygenase AlkB-like"/>
    <property type="match status" value="1"/>
</dbReference>
<feature type="compositionally biased region" description="Polar residues" evidence="15">
    <location>
        <begin position="115"/>
        <end position="129"/>
    </location>
</feature>
<keyword evidence="10" id="KW-0234">DNA repair</keyword>
<dbReference type="OrthoDB" id="6614653at2759"/>
<dbReference type="SUPFAM" id="SSF51197">
    <property type="entry name" value="Clavaminate synthase-like"/>
    <property type="match status" value="1"/>
</dbReference>
<comment type="similarity">
    <text evidence="3">Belongs to the alkB family.</text>
</comment>
<dbReference type="GO" id="GO:0141131">
    <property type="term" value="F:DNA N6-methyladenine demethylase activity"/>
    <property type="evidence" value="ECO:0007669"/>
    <property type="project" value="UniProtKB-EC"/>
</dbReference>
<feature type="region of interest" description="Disordered" evidence="15">
    <location>
        <begin position="1"/>
        <end position="130"/>
    </location>
</feature>
<dbReference type="PANTHER" id="PTHR16557:SF2">
    <property type="entry name" value="NUCLEIC ACID DIOXYGENASE ALKBH1"/>
    <property type="match status" value="1"/>
</dbReference>
<comment type="subcellular location">
    <subcellularLocation>
        <location evidence="2">Cytoplasm</location>
    </subcellularLocation>
    <subcellularLocation>
        <location evidence="1">Nucleus</location>
    </subcellularLocation>
</comment>
<dbReference type="InParanoid" id="A0A7J7CD88"/>
<comment type="cofactor">
    <cofactor evidence="14">
        <name>Fe(2+)</name>
        <dbReference type="ChEBI" id="CHEBI:29033"/>
    </cofactor>
    <text evidence="14">Binds 1 Fe(2+) ion per subunit.</text>
</comment>
<proteinExistence type="inferred from homology"/>
<dbReference type="GO" id="GO:0005737">
    <property type="term" value="C:cytoplasm"/>
    <property type="evidence" value="ECO:0007669"/>
    <property type="project" value="UniProtKB-SubCell"/>
</dbReference>
<dbReference type="GO" id="GO:0035513">
    <property type="term" value="P:oxidative RNA demethylation"/>
    <property type="evidence" value="ECO:0007669"/>
    <property type="project" value="TreeGrafter"/>
</dbReference>